<keyword evidence="1" id="KW-1133">Transmembrane helix</keyword>
<dbReference type="PANTHER" id="PTHR37938">
    <property type="entry name" value="BLL0215 PROTEIN"/>
    <property type="match status" value="1"/>
</dbReference>
<dbReference type="AlphaFoldDB" id="A0A7J5BEW4"/>
<dbReference type="Pfam" id="PF03703">
    <property type="entry name" value="bPH_2"/>
    <property type="match status" value="1"/>
</dbReference>
<dbReference type="InterPro" id="IPR005182">
    <property type="entry name" value="YdbS-like_PH"/>
</dbReference>
<name>A0A7J5BEW4_9MICO</name>
<evidence type="ECO:0000256" key="1">
    <source>
        <dbReference type="SAM" id="Phobius"/>
    </source>
</evidence>
<comment type="caution">
    <text evidence="3">The sequence shown here is derived from an EMBL/GenBank/DDBJ whole genome shotgun (WGS) entry which is preliminary data.</text>
</comment>
<evidence type="ECO:0000259" key="2">
    <source>
        <dbReference type="Pfam" id="PF03703"/>
    </source>
</evidence>
<dbReference type="EMBL" id="WBKB01000002">
    <property type="protein sequence ID" value="KAB1644194.1"/>
    <property type="molecule type" value="Genomic_DNA"/>
</dbReference>
<keyword evidence="1" id="KW-0472">Membrane</keyword>
<organism evidence="3 4">
    <name type="scientific">Gulosibacter chungangensis</name>
    <dbReference type="NCBI Taxonomy" id="979746"/>
    <lineage>
        <taxon>Bacteria</taxon>
        <taxon>Bacillati</taxon>
        <taxon>Actinomycetota</taxon>
        <taxon>Actinomycetes</taxon>
        <taxon>Micrococcales</taxon>
        <taxon>Microbacteriaceae</taxon>
        <taxon>Gulosibacter</taxon>
    </lineage>
</organism>
<dbReference type="OrthoDB" id="4990503at2"/>
<protein>
    <submittedName>
        <fullName evidence="3">PH domain-containing protein</fullName>
    </submittedName>
</protein>
<feature type="transmembrane region" description="Helical" evidence="1">
    <location>
        <begin position="56"/>
        <end position="78"/>
    </location>
</feature>
<dbReference type="PANTHER" id="PTHR37938:SF1">
    <property type="entry name" value="BLL0215 PROTEIN"/>
    <property type="match status" value="1"/>
</dbReference>
<feature type="domain" description="YdbS-like PH" evidence="2">
    <location>
        <begin position="77"/>
        <end position="148"/>
    </location>
</feature>
<proteinExistence type="predicted"/>
<keyword evidence="1" id="KW-0812">Transmembrane</keyword>
<gene>
    <name evidence="3" type="ORF">F8O05_05315</name>
</gene>
<sequence length="164" mass="18364">MGLPRRLLGDNEHVVFHLRTHWKRIFGHVVLGLLILSLATLGTLLMPVSAQPIGSYIVWGIAVIALFPATISPVLKWLSSTFTITDRRIITRTGILNKKGHDIPLNRIANVAYDHSFIDRIFGCGTLILETSADEPLHLDDIPQVEKVHVRMTEILFASTRNPE</sequence>
<dbReference type="Proteomes" id="UP000433493">
    <property type="component" value="Unassembled WGS sequence"/>
</dbReference>
<evidence type="ECO:0000313" key="4">
    <source>
        <dbReference type="Proteomes" id="UP000433493"/>
    </source>
</evidence>
<reference evidence="3 4" key="1">
    <citation type="submission" date="2019-09" db="EMBL/GenBank/DDBJ databases">
        <title>Phylogeny of genus Pseudoclavibacter and closely related genus.</title>
        <authorList>
            <person name="Li Y."/>
        </authorList>
    </citation>
    <scope>NUCLEOTIDE SEQUENCE [LARGE SCALE GENOMIC DNA]</scope>
    <source>
        <strain evidence="3 4">KCTC 13959</strain>
    </source>
</reference>
<dbReference type="RefSeq" id="WP_158051697.1">
    <property type="nucleotide sequence ID" value="NZ_WBKB01000002.1"/>
</dbReference>
<accession>A0A7J5BEW4</accession>
<feature type="transmembrane region" description="Helical" evidence="1">
    <location>
        <begin position="25"/>
        <end position="50"/>
    </location>
</feature>
<evidence type="ECO:0000313" key="3">
    <source>
        <dbReference type="EMBL" id="KAB1644194.1"/>
    </source>
</evidence>
<keyword evidence="4" id="KW-1185">Reference proteome</keyword>